<accession>A0A0N9IBD7</accession>
<dbReference type="InterPro" id="IPR028081">
    <property type="entry name" value="Leu-bd"/>
</dbReference>
<gene>
    <name evidence="7" type="ORF">AOZ06_37320</name>
</gene>
<evidence type="ECO:0000256" key="4">
    <source>
        <dbReference type="ARBA" id="ARBA00022970"/>
    </source>
</evidence>
<dbReference type="OrthoDB" id="7337537at2"/>
<dbReference type="KEGG" id="kphy:AOZ06_37320"/>
<feature type="domain" description="Leucine-binding protein" evidence="6">
    <location>
        <begin position="38"/>
        <end position="383"/>
    </location>
</feature>
<evidence type="ECO:0000313" key="8">
    <source>
        <dbReference type="Proteomes" id="UP000063699"/>
    </source>
</evidence>
<keyword evidence="2" id="KW-0813">Transport</keyword>
<dbReference type="InterPro" id="IPR051010">
    <property type="entry name" value="BCAA_transport"/>
</dbReference>
<dbReference type="InterPro" id="IPR000709">
    <property type="entry name" value="Leu_Ile_Val-bd"/>
</dbReference>
<feature type="chain" id="PRO_5038968363" evidence="5">
    <location>
        <begin position="32"/>
        <end position="407"/>
    </location>
</feature>
<dbReference type="STRING" id="860235.AOZ06_37320"/>
<dbReference type="AlphaFoldDB" id="A0A0N9IBD7"/>
<feature type="signal peptide" evidence="5">
    <location>
        <begin position="1"/>
        <end position="31"/>
    </location>
</feature>
<dbReference type="Pfam" id="PF13458">
    <property type="entry name" value="Peripla_BP_6"/>
    <property type="match status" value="1"/>
</dbReference>
<name>A0A0N9IBD7_9PSEU</name>
<dbReference type="RefSeq" id="WP_054293681.1">
    <property type="nucleotide sequence ID" value="NZ_CP012752.1"/>
</dbReference>
<evidence type="ECO:0000256" key="1">
    <source>
        <dbReference type="ARBA" id="ARBA00010062"/>
    </source>
</evidence>
<reference evidence="7 8" key="1">
    <citation type="submission" date="2015-07" db="EMBL/GenBank/DDBJ databases">
        <title>Genome sequencing of Kibdelosporangium phytohabitans.</title>
        <authorList>
            <person name="Qin S."/>
            <person name="Xing K."/>
        </authorList>
    </citation>
    <scope>NUCLEOTIDE SEQUENCE [LARGE SCALE GENOMIC DNA]</scope>
    <source>
        <strain evidence="7 8">KLBMP1111</strain>
    </source>
</reference>
<evidence type="ECO:0000313" key="7">
    <source>
        <dbReference type="EMBL" id="ALG11785.1"/>
    </source>
</evidence>
<dbReference type="CDD" id="cd06338">
    <property type="entry name" value="PBP1_ABC_ligand_binding-like"/>
    <property type="match status" value="1"/>
</dbReference>
<dbReference type="Gene3D" id="3.40.50.2300">
    <property type="match status" value="2"/>
</dbReference>
<dbReference type="InterPro" id="IPR028082">
    <property type="entry name" value="Peripla_BP_I"/>
</dbReference>
<dbReference type="EMBL" id="CP012752">
    <property type="protein sequence ID" value="ALG11785.1"/>
    <property type="molecule type" value="Genomic_DNA"/>
</dbReference>
<dbReference type="Proteomes" id="UP000063699">
    <property type="component" value="Chromosome"/>
</dbReference>
<evidence type="ECO:0000256" key="3">
    <source>
        <dbReference type="ARBA" id="ARBA00022729"/>
    </source>
</evidence>
<keyword evidence="4" id="KW-0029">Amino-acid transport</keyword>
<dbReference type="PROSITE" id="PS51257">
    <property type="entry name" value="PROKAR_LIPOPROTEIN"/>
    <property type="match status" value="1"/>
</dbReference>
<dbReference type="PANTHER" id="PTHR30483">
    <property type="entry name" value="LEUCINE-SPECIFIC-BINDING PROTEIN"/>
    <property type="match status" value="1"/>
</dbReference>
<sequence length="407" mass="43725">MRERPARFRLRALVACAALLVTAGCSGSSQGSSGGSGPILIGTSLPLTGQFSQPGGEAKRGYEIWRDRVNAAGGMLGRQIDLRVTDDASNQDTIIADYTKLITQDRVDLLLGSFSSLLNYAASAVAERNRMLFVEPAGAAPNMFTRGFKMLFFAQPATAPHHADGITEWVKSLPEAQRPKTVAFMTQDDPFTRPAIESLRSQLEAAGLRTVYSTVYPANTTNFQPVASAIASKAPDLLAQGAQFEDGIGAVRALRQVGFSPKVFFQTNAPGNGNQYSDGVGKDATEGVFYSTSWSEAATTPVNTEFVQEYRKRFNGPPTEDAADAFAAGQVLQEAVTKVGRIDQVALADWLRANEVQTILGPLKWAANGEPQSSFMLAQWQNGKVEVVSPKGAATTDRIVFPKPAWP</sequence>
<organism evidence="7 8">
    <name type="scientific">Kibdelosporangium phytohabitans</name>
    <dbReference type="NCBI Taxonomy" id="860235"/>
    <lineage>
        <taxon>Bacteria</taxon>
        <taxon>Bacillati</taxon>
        <taxon>Actinomycetota</taxon>
        <taxon>Actinomycetes</taxon>
        <taxon>Pseudonocardiales</taxon>
        <taxon>Pseudonocardiaceae</taxon>
        <taxon>Kibdelosporangium</taxon>
    </lineage>
</organism>
<comment type="similarity">
    <text evidence="1">Belongs to the leucine-binding protein family.</text>
</comment>
<dbReference type="GO" id="GO:0006865">
    <property type="term" value="P:amino acid transport"/>
    <property type="evidence" value="ECO:0007669"/>
    <property type="project" value="UniProtKB-KW"/>
</dbReference>
<evidence type="ECO:0000256" key="2">
    <source>
        <dbReference type="ARBA" id="ARBA00022448"/>
    </source>
</evidence>
<keyword evidence="3 5" id="KW-0732">Signal</keyword>
<dbReference type="PANTHER" id="PTHR30483:SF37">
    <property type="entry name" value="ABC TRANSPORTER SUBSTRATE-BINDING PROTEIN"/>
    <property type="match status" value="1"/>
</dbReference>
<dbReference type="SUPFAM" id="SSF53822">
    <property type="entry name" value="Periplasmic binding protein-like I"/>
    <property type="match status" value="1"/>
</dbReference>
<evidence type="ECO:0000256" key="5">
    <source>
        <dbReference type="SAM" id="SignalP"/>
    </source>
</evidence>
<protein>
    <submittedName>
        <fullName evidence="7">ABC transporter substrate-binding protein</fullName>
    </submittedName>
</protein>
<evidence type="ECO:0000259" key="6">
    <source>
        <dbReference type="Pfam" id="PF13458"/>
    </source>
</evidence>
<keyword evidence="8" id="KW-1185">Reference proteome</keyword>
<proteinExistence type="inferred from homology"/>
<dbReference type="PRINTS" id="PR00337">
    <property type="entry name" value="LEUILEVALBP"/>
</dbReference>